<dbReference type="SUPFAM" id="SSF51161">
    <property type="entry name" value="Trimeric LpxA-like enzymes"/>
    <property type="match status" value="1"/>
</dbReference>
<evidence type="ECO:0000256" key="4">
    <source>
        <dbReference type="ARBA" id="ARBA00022490"/>
    </source>
</evidence>
<dbReference type="PANTHER" id="PTHR13072">
    <property type="entry name" value="DYNACTIN 6"/>
    <property type="match status" value="1"/>
</dbReference>
<comment type="subcellular location">
    <subcellularLocation>
        <location evidence="1">Cytoplasm</location>
        <location evidence="1">Cytoskeleton</location>
    </subcellularLocation>
</comment>
<name>A0A2D3VEN7_9PEZI</name>
<dbReference type="Proteomes" id="UP000225277">
    <property type="component" value="Unassembled WGS sequence"/>
</dbReference>
<dbReference type="InterPro" id="IPR027777">
    <property type="entry name" value="DCTN6"/>
</dbReference>
<evidence type="ECO:0000313" key="8">
    <source>
        <dbReference type="EMBL" id="CZT24295.1"/>
    </source>
</evidence>
<organism evidence="8 9">
    <name type="scientific">Ramularia collo-cygni</name>
    <dbReference type="NCBI Taxonomy" id="112498"/>
    <lineage>
        <taxon>Eukaryota</taxon>
        <taxon>Fungi</taxon>
        <taxon>Dikarya</taxon>
        <taxon>Ascomycota</taxon>
        <taxon>Pezizomycotina</taxon>
        <taxon>Dothideomycetes</taxon>
        <taxon>Dothideomycetidae</taxon>
        <taxon>Mycosphaerellales</taxon>
        <taxon>Mycosphaerellaceae</taxon>
        <taxon>Ramularia</taxon>
    </lineage>
</organism>
<accession>A0A2D3VEN7</accession>
<dbReference type="GO" id="GO:0005869">
    <property type="term" value="C:dynactin complex"/>
    <property type="evidence" value="ECO:0007669"/>
    <property type="project" value="InterPro"/>
</dbReference>
<proteinExistence type="inferred from homology"/>
<dbReference type="GO" id="GO:0070840">
    <property type="term" value="F:dynein complex binding"/>
    <property type="evidence" value="ECO:0007669"/>
    <property type="project" value="TreeGrafter"/>
</dbReference>
<evidence type="ECO:0000256" key="3">
    <source>
        <dbReference type="ARBA" id="ARBA00016573"/>
    </source>
</evidence>
<evidence type="ECO:0000256" key="5">
    <source>
        <dbReference type="ARBA" id="ARBA00023212"/>
    </source>
</evidence>
<dbReference type="OrthoDB" id="2355at2759"/>
<evidence type="ECO:0000256" key="2">
    <source>
        <dbReference type="ARBA" id="ARBA00007719"/>
    </source>
</evidence>
<keyword evidence="9" id="KW-1185">Reference proteome</keyword>
<dbReference type="RefSeq" id="XP_023631019.1">
    <property type="nucleotide sequence ID" value="XM_023775251.1"/>
</dbReference>
<evidence type="ECO:0000313" key="9">
    <source>
        <dbReference type="Proteomes" id="UP000225277"/>
    </source>
</evidence>
<dbReference type="PANTHER" id="PTHR13072:SF0">
    <property type="entry name" value="DYNACTIN SUBUNIT 6"/>
    <property type="match status" value="1"/>
</dbReference>
<reference evidence="8 9" key="1">
    <citation type="submission" date="2016-03" db="EMBL/GenBank/DDBJ databases">
        <authorList>
            <person name="Ploux O."/>
        </authorList>
    </citation>
    <scope>NUCLEOTIDE SEQUENCE [LARGE SCALE GENOMIC DNA]</scope>
    <source>
        <strain evidence="8 9">URUG2</strain>
    </source>
</reference>
<comment type="similarity">
    <text evidence="2">Belongs to the dynactin subunits 5/6 family. Dynactin subunit 6 subfamily.</text>
</comment>
<evidence type="ECO:0000256" key="1">
    <source>
        <dbReference type="ARBA" id="ARBA00004245"/>
    </source>
</evidence>
<keyword evidence="4" id="KW-0963">Cytoplasm</keyword>
<dbReference type="EMBL" id="FJUY01000020">
    <property type="protein sequence ID" value="CZT24295.1"/>
    <property type="molecule type" value="Genomic_DNA"/>
</dbReference>
<sequence length="191" mass="20142">MTSRPAPIKRQSAVPSAEPPPKPPCQIHASAVVAEKASISGSHAVELGENTVLHPFAKIKAENGKVSIGRSSVVCETAVVGGECDVHIGDGVVIGTGAIVEAKSIGNGTVIEAKAKIGRGAKVGKYCKITPLNEIKPNEIIPDYTVVYGDNKRKHNQTLASNPEVRNALRQGQELHVRSLKRIPDSSAKYA</sequence>
<gene>
    <name evidence="8" type="ORF">RCC_10016</name>
</gene>
<dbReference type="AlphaFoldDB" id="A0A2D3VEN7"/>
<dbReference type="Gene3D" id="2.160.10.10">
    <property type="entry name" value="Hexapeptide repeat proteins"/>
    <property type="match status" value="1"/>
</dbReference>
<dbReference type="GO" id="GO:0007052">
    <property type="term" value="P:mitotic spindle organization"/>
    <property type="evidence" value="ECO:0007669"/>
    <property type="project" value="TreeGrafter"/>
</dbReference>
<comment type="function">
    <text evidence="6">Part of the dynactin complex that activates the molecular motor dynein for ultra-processive transport along microtubules.</text>
</comment>
<feature type="region of interest" description="Disordered" evidence="7">
    <location>
        <begin position="1"/>
        <end position="24"/>
    </location>
</feature>
<keyword evidence="5" id="KW-0206">Cytoskeleton</keyword>
<dbReference type="GeneID" id="35605069"/>
<evidence type="ECO:0000256" key="7">
    <source>
        <dbReference type="SAM" id="MobiDB-lite"/>
    </source>
</evidence>
<protein>
    <recommendedName>
        <fullName evidence="3">Dynactin subunit 6</fullName>
    </recommendedName>
</protein>
<dbReference type="STRING" id="112498.A0A2D3VEN7"/>
<dbReference type="InterPro" id="IPR011004">
    <property type="entry name" value="Trimer_LpxA-like_sf"/>
</dbReference>
<evidence type="ECO:0000256" key="6">
    <source>
        <dbReference type="ARBA" id="ARBA00034687"/>
    </source>
</evidence>